<evidence type="ECO:0000313" key="5">
    <source>
        <dbReference type="EMBL" id="MDJ1481786.1"/>
    </source>
</evidence>
<comment type="caution">
    <text evidence="5">The sequence shown here is derived from an EMBL/GenBank/DDBJ whole genome shotgun (WGS) entry which is preliminary data.</text>
</comment>
<dbReference type="Pfam" id="PF12833">
    <property type="entry name" value="HTH_18"/>
    <property type="match status" value="1"/>
</dbReference>
<dbReference type="SUPFAM" id="SSF52317">
    <property type="entry name" value="Class I glutamine amidotransferase-like"/>
    <property type="match status" value="1"/>
</dbReference>
<evidence type="ECO:0000259" key="4">
    <source>
        <dbReference type="PROSITE" id="PS01124"/>
    </source>
</evidence>
<evidence type="ECO:0000256" key="2">
    <source>
        <dbReference type="ARBA" id="ARBA00023125"/>
    </source>
</evidence>
<dbReference type="EMBL" id="JASJOS010000006">
    <property type="protein sequence ID" value="MDJ1481786.1"/>
    <property type="molecule type" value="Genomic_DNA"/>
</dbReference>
<dbReference type="GO" id="GO:0043565">
    <property type="term" value="F:sequence-specific DNA binding"/>
    <property type="evidence" value="ECO:0007669"/>
    <property type="project" value="InterPro"/>
</dbReference>
<reference evidence="5" key="1">
    <citation type="submission" date="2023-05" db="EMBL/GenBank/DDBJ databases">
        <authorList>
            <person name="Zhang X."/>
        </authorList>
    </citation>
    <scope>NUCLEOTIDE SEQUENCE</scope>
    <source>
        <strain evidence="5">YF14B1</strain>
    </source>
</reference>
<evidence type="ECO:0000256" key="1">
    <source>
        <dbReference type="ARBA" id="ARBA00023015"/>
    </source>
</evidence>
<evidence type="ECO:0000313" key="6">
    <source>
        <dbReference type="Proteomes" id="UP001241110"/>
    </source>
</evidence>
<evidence type="ECO:0000256" key="3">
    <source>
        <dbReference type="ARBA" id="ARBA00023163"/>
    </source>
</evidence>
<keyword evidence="3" id="KW-0804">Transcription</keyword>
<dbReference type="GO" id="GO:0003700">
    <property type="term" value="F:DNA-binding transcription factor activity"/>
    <property type="evidence" value="ECO:0007669"/>
    <property type="project" value="InterPro"/>
</dbReference>
<protein>
    <submittedName>
        <fullName evidence="5">Helix-turn-helix domain-containing protein</fullName>
    </submittedName>
</protein>
<dbReference type="PANTHER" id="PTHR43130">
    <property type="entry name" value="ARAC-FAMILY TRANSCRIPTIONAL REGULATOR"/>
    <property type="match status" value="1"/>
</dbReference>
<proteinExistence type="predicted"/>
<dbReference type="Proteomes" id="UP001241110">
    <property type="component" value="Unassembled WGS sequence"/>
</dbReference>
<dbReference type="RefSeq" id="WP_313980035.1">
    <property type="nucleotide sequence ID" value="NZ_JASJOS010000006.1"/>
</dbReference>
<keyword evidence="2" id="KW-0238">DNA-binding</keyword>
<dbReference type="PANTHER" id="PTHR43130:SF11">
    <property type="entry name" value="TRANSCRIPTIONAL REGULATORY PROTEIN"/>
    <property type="match status" value="1"/>
</dbReference>
<keyword evidence="1" id="KW-0805">Transcription regulation</keyword>
<dbReference type="AlphaFoldDB" id="A0AAE3U6X5"/>
<dbReference type="Gene3D" id="1.10.10.60">
    <property type="entry name" value="Homeodomain-like"/>
    <property type="match status" value="2"/>
</dbReference>
<dbReference type="PRINTS" id="PR00032">
    <property type="entry name" value="HTHARAC"/>
</dbReference>
<dbReference type="Pfam" id="PF01965">
    <property type="entry name" value="DJ-1_PfpI"/>
    <property type="match status" value="1"/>
</dbReference>
<accession>A0AAE3U6X5</accession>
<dbReference type="InterPro" id="IPR029062">
    <property type="entry name" value="Class_I_gatase-like"/>
</dbReference>
<feature type="domain" description="HTH araC/xylS-type" evidence="4">
    <location>
        <begin position="221"/>
        <end position="319"/>
    </location>
</feature>
<dbReference type="InterPro" id="IPR009057">
    <property type="entry name" value="Homeodomain-like_sf"/>
</dbReference>
<dbReference type="PROSITE" id="PS01124">
    <property type="entry name" value="HTH_ARAC_FAMILY_2"/>
    <property type="match status" value="1"/>
</dbReference>
<dbReference type="SMART" id="SM00342">
    <property type="entry name" value="HTH_ARAC"/>
    <property type="match status" value="1"/>
</dbReference>
<name>A0AAE3U6X5_9BACT</name>
<dbReference type="InterPro" id="IPR002818">
    <property type="entry name" value="DJ-1/PfpI"/>
</dbReference>
<dbReference type="SUPFAM" id="SSF46689">
    <property type="entry name" value="Homeodomain-like"/>
    <property type="match status" value="2"/>
</dbReference>
<sequence>MKHLTILVPEGQSNLSSIVGAYKLFSRANDYWQETGRQALFIIELAGISKEVDYYDGLFAVRPHRHIASIDKTNLIIIPSLNHNYQLAVAGNELLIEWMEKQYKNGAAIASICTGAFLLASSGLLDGKSCSTHWSAADHFRDLFPNVHLQPDRLITDENGIYTNGGAYSFLNLMIYLIEKYYDRQTAIFCSKVFQIEIDRQSQSAFVIFTGQKLHGDEMVIKAQEYIESKLHEKLSVEELSSRFSVSRRNFDRRFIKATGNTPIEYLQRVKIESAKKAFETTRKTINEVMYEVGYSDVKAFREVFRKITGMSPLEYRDKYNKEAIV</sequence>
<dbReference type="InterPro" id="IPR052158">
    <property type="entry name" value="INH-QAR"/>
</dbReference>
<organism evidence="5 6">
    <name type="scientific">Xanthocytophaga flava</name>
    <dbReference type="NCBI Taxonomy" id="3048013"/>
    <lineage>
        <taxon>Bacteria</taxon>
        <taxon>Pseudomonadati</taxon>
        <taxon>Bacteroidota</taxon>
        <taxon>Cytophagia</taxon>
        <taxon>Cytophagales</taxon>
        <taxon>Rhodocytophagaceae</taxon>
        <taxon>Xanthocytophaga</taxon>
    </lineage>
</organism>
<gene>
    <name evidence="5" type="ORF">QNI16_14895</name>
</gene>
<dbReference type="InterPro" id="IPR018060">
    <property type="entry name" value="HTH_AraC"/>
</dbReference>
<dbReference type="InterPro" id="IPR020449">
    <property type="entry name" value="Tscrpt_reg_AraC-type_HTH"/>
</dbReference>
<dbReference type="Gene3D" id="3.40.50.880">
    <property type="match status" value="1"/>
</dbReference>